<evidence type="ECO:0000256" key="3">
    <source>
        <dbReference type="ARBA" id="ARBA00022833"/>
    </source>
</evidence>
<protein>
    <submittedName>
        <fullName evidence="10">LADA_0D02366g1_1</fullName>
    </submittedName>
</protein>
<evidence type="ECO:0000256" key="8">
    <source>
        <dbReference type="SAM" id="MobiDB-lite"/>
    </source>
</evidence>
<dbReference type="GO" id="GO:0045944">
    <property type="term" value="P:positive regulation of transcription by RNA polymerase II"/>
    <property type="evidence" value="ECO:0007669"/>
    <property type="project" value="UniProtKB-ARBA"/>
</dbReference>
<dbReference type="PANTHER" id="PTHR46910">
    <property type="entry name" value="TRANSCRIPTION FACTOR PDR1"/>
    <property type="match status" value="1"/>
</dbReference>
<dbReference type="Pfam" id="PF00172">
    <property type="entry name" value="Zn_clus"/>
    <property type="match status" value="1"/>
</dbReference>
<dbReference type="Pfam" id="PF04082">
    <property type="entry name" value="Fungal_trans"/>
    <property type="match status" value="1"/>
</dbReference>
<dbReference type="CDD" id="cd12148">
    <property type="entry name" value="fungal_TF_MHR"/>
    <property type="match status" value="1"/>
</dbReference>
<dbReference type="PROSITE" id="PS50048">
    <property type="entry name" value="ZN2_CY6_FUNGAL_2"/>
    <property type="match status" value="1"/>
</dbReference>
<dbReference type="InterPro" id="IPR007219">
    <property type="entry name" value="XnlR_reg_dom"/>
</dbReference>
<comment type="subcellular location">
    <subcellularLocation>
        <location evidence="1">Nucleus</location>
    </subcellularLocation>
</comment>
<evidence type="ECO:0000259" key="9">
    <source>
        <dbReference type="PROSITE" id="PS50048"/>
    </source>
</evidence>
<dbReference type="Proteomes" id="UP000190274">
    <property type="component" value="Chromosome D"/>
</dbReference>
<dbReference type="InterPro" id="IPR001138">
    <property type="entry name" value="Zn2Cys6_DnaBD"/>
</dbReference>
<gene>
    <name evidence="10" type="ORF">LADA_0D02366G</name>
</gene>
<keyword evidence="4" id="KW-0805">Transcription regulation</keyword>
<evidence type="ECO:0000256" key="1">
    <source>
        <dbReference type="ARBA" id="ARBA00004123"/>
    </source>
</evidence>
<accession>A0A1G4J4U4</accession>
<dbReference type="InterPro" id="IPR050987">
    <property type="entry name" value="AtrR-like"/>
</dbReference>
<keyword evidence="3" id="KW-0862">Zinc</keyword>
<evidence type="ECO:0000256" key="6">
    <source>
        <dbReference type="ARBA" id="ARBA00023163"/>
    </source>
</evidence>
<evidence type="ECO:0000256" key="7">
    <source>
        <dbReference type="ARBA" id="ARBA00023242"/>
    </source>
</evidence>
<dbReference type="GO" id="GO:0000981">
    <property type="term" value="F:DNA-binding transcription factor activity, RNA polymerase II-specific"/>
    <property type="evidence" value="ECO:0007669"/>
    <property type="project" value="InterPro"/>
</dbReference>
<keyword evidence="7" id="KW-0539">Nucleus</keyword>
<dbReference type="PROSITE" id="PS00463">
    <property type="entry name" value="ZN2_CY6_FUNGAL_1"/>
    <property type="match status" value="1"/>
</dbReference>
<keyword evidence="11" id="KW-1185">Reference proteome</keyword>
<dbReference type="CDD" id="cd00067">
    <property type="entry name" value="GAL4"/>
    <property type="match status" value="1"/>
</dbReference>
<evidence type="ECO:0000256" key="2">
    <source>
        <dbReference type="ARBA" id="ARBA00022723"/>
    </source>
</evidence>
<evidence type="ECO:0000256" key="4">
    <source>
        <dbReference type="ARBA" id="ARBA00023015"/>
    </source>
</evidence>
<dbReference type="OrthoDB" id="5600212at2759"/>
<evidence type="ECO:0000313" key="10">
    <source>
        <dbReference type="EMBL" id="SCU84555.1"/>
    </source>
</evidence>
<feature type="domain" description="Zn(2)-C6 fungal-type" evidence="9">
    <location>
        <begin position="13"/>
        <end position="42"/>
    </location>
</feature>
<dbReference type="GO" id="GO:0006351">
    <property type="term" value="P:DNA-templated transcription"/>
    <property type="evidence" value="ECO:0007669"/>
    <property type="project" value="InterPro"/>
</dbReference>
<sequence>MNEDQQRKRVSKACDACRSKKIKCDGTEPCFHCIKVGCACTYSHVVKKRLKPPTRISNRKIMSDLSDRLTRLEDILTQIRDGSASSESSSATLVDESALLNVESQHVSAESLSASESDSGTDTIESDGTLSTRVPGRTSEVDLCGGWDTGTCCAPKGSAGIGPGSVSSTVKDGEDMAHSSLDPNKCEHYLNAYSAFSLFTRRGLYWVHQKLNGGSDLMGSLIQVKAAICSNNFINFDLYFDRIGLIDTYDFPSTDTCETLFQNFLTYAVPVAPLDIESEIPAIKEKFDLSPRTLNYSELFLVNTVLLIGSTIECQKLSIKNENNARWLMIQTQMMLKTLQLYQQTSLTFANDTLLYIKGVFLFCWQVENSPTPQLAYLFLSTAVRLAQEIGLHLRESYQALTDSKEASARHSLWQSLYRYDIYISIRTGKPTSIHDEDTSVLDDWDYYRYMNANLKGTKLDLQSTSDPYDSKNWLSELDSNLRVSCFKSRESLNFALKYYELKLGQNSSKSYKFLLTCRALAESNYKRRAALVEKLNRGLDEWRSTVPSFLKVANCLDDMSKLDNILENMPERSPESGPWTSVKSSVASLKLRILNLETEYYLSMLYTNCVLYRTPWNKDSLFHSSGRDLRPTKDDRCAFAARMMLKLAQATIETQNPSTTLRGNILYSFFSGFLNLFYRCIENCTAAKEDLRLLYDTTLLVNETAKSQRNIHSLKWTVVVFTCLSFLKLGVLNFQAETNDESLTIDPDVIQNELKALLAILAVQPQETLLQLRIIDEFHNNLRSVIPEQISRTDLENGAPRSLSSWVDGDLQASPLISKMDAGLAPEESLGTLLNDIYGLAPNQVGNEEVGAGGQDFDFTQFFAADDLPFERRSMFHF</sequence>
<dbReference type="InterPro" id="IPR036864">
    <property type="entry name" value="Zn2-C6_fun-type_DNA-bd_sf"/>
</dbReference>
<feature type="region of interest" description="Disordered" evidence="8">
    <location>
        <begin position="109"/>
        <end position="132"/>
    </location>
</feature>
<keyword evidence="2" id="KW-0479">Metal-binding</keyword>
<dbReference type="SMART" id="SM00906">
    <property type="entry name" value="Fungal_trans"/>
    <property type="match status" value="1"/>
</dbReference>
<dbReference type="GO" id="GO:0008270">
    <property type="term" value="F:zinc ion binding"/>
    <property type="evidence" value="ECO:0007669"/>
    <property type="project" value="InterPro"/>
</dbReference>
<organism evidence="10 11">
    <name type="scientific">Lachancea dasiensis</name>
    <dbReference type="NCBI Taxonomy" id="1072105"/>
    <lineage>
        <taxon>Eukaryota</taxon>
        <taxon>Fungi</taxon>
        <taxon>Dikarya</taxon>
        <taxon>Ascomycota</taxon>
        <taxon>Saccharomycotina</taxon>
        <taxon>Saccharomycetes</taxon>
        <taxon>Saccharomycetales</taxon>
        <taxon>Saccharomycetaceae</taxon>
        <taxon>Lachancea</taxon>
    </lineage>
</organism>
<dbReference type="SMART" id="SM00066">
    <property type="entry name" value="GAL4"/>
    <property type="match status" value="1"/>
</dbReference>
<evidence type="ECO:0000256" key="5">
    <source>
        <dbReference type="ARBA" id="ARBA00023125"/>
    </source>
</evidence>
<feature type="compositionally biased region" description="Low complexity" evidence="8">
    <location>
        <begin position="109"/>
        <end position="118"/>
    </location>
</feature>
<dbReference type="AlphaFoldDB" id="A0A1G4J4U4"/>
<dbReference type="STRING" id="1266660.A0A1G4J4U4"/>
<dbReference type="Gene3D" id="4.10.240.10">
    <property type="entry name" value="Zn(2)-C6 fungal-type DNA-binding domain"/>
    <property type="match status" value="1"/>
</dbReference>
<keyword evidence="6" id="KW-0804">Transcription</keyword>
<proteinExistence type="predicted"/>
<dbReference type="EMBL" id="LT598454">
    <property type="protein sequence ID" value="SCU84555.1"/>
    <property type="molecule type" value="Genomic_DNA"/>
</dbReference>
<evidence type="ECO:0000313" key="11">
    <source>
        <dbReference type="Proteomes" id="UP000190274"/>
    </source>
</evidence>
<dbReference type="PANTHER" id="PTHR46910:SF37">
    <property type="entry name" value="ZN(II)2CYS6 TRANSCRIPTION FACTOR (EUROFUNG)"/>
    <property type="match status" value="1"/>
</dbReference>
<dbReference type="GO" id="GO:0003677">
    <property type="term" value="F:DNA binding"/>
    <property type="evidence" value="ECO:0007669"/>
    <property type="project" value="UniProtKB-KW"/>
</dbReference>
<keyword evidence="5" id="KW-0238">DNA-binding</keyword>
<feature type="compositionally biased region" description="Polar residues" evidence="8">
    <location>
        <begin position="120"/>
        <end position="132"/>
    </location>
</feature>
<dbReference type="GO" id="GO:0005634">
    <property type="term" value="C:nucleus"/>
    <property type="evidence" value="ECO:0007669"/>
    <property type="project" value="UniProtKB-SubCell"/>
</dbReference>
<dbReference type="SUPFAM" id="SSF57701">
    <property type="entry name" value="Zn2/Cys6 DNA-binding domain"/>
    <property type="match status" value="1"/>
</dbReference>
<reference evidence="10 11" key="1">
    <citation type="submission" date="2016-03" db="EMBL/GenBank/DDBJ databases">
        <authorList>
            <person name="Devillers H."/>
        </authorList>
    </citation>
    <scope>NUCLEOTIDE SEQUENCE [LARGE SCALE GENOMIC DNA]</scope>
    <source>
        <strain evidence="10">CBS 10888</strain>
    </source>
</reference>
<name>A0A1G4J4U4_9SACH</name>